<evidence type="ECO:0000313" key="7">
    <source>
        <dbReference type="EMBL" id="KAK6930270.1"/>
    </source>
</evidence>
<protein>
    <submittedName>
        <fullName evidence="7">Pectinesterase inhibitor domain</fullName>
    </submittedName>
</protein>
<dbReference type="EMBL" id="JBAMMX010000012">
    <property type="protein sequence ID" value="KAK6930270.1"/>
    <property type="molecule type" value="Genomic_DNA"/>
</dbReference>
<dbReference type="InterPro" id="IPR035513">
    <property type="entry name" value="Invertase/methylesterase_inhib"/>
</dbReference>
<dbReference type="SMART" id="SM00856">
    <property type="entry name" value="PMEI"/>
    <property type="match status" value="1"/>
</dbReference>
<comment type="similarity">
    <text evidence="3">Belongs to the PMEI family.</text>
</comment>
<gene>
    <name evidence="7" type="ORF">RJ641_004364</name>
</gene>
<reference evidence="7 8" key="1">
    <citation type="submission" date="2023-12" db="EMBL/GenBank/DDBJ databases">
        <title>A high-quality genome assembly for Dillenia turbinata (Dilleniales).</title>
        <authorList>
            <person name="Chanderbali A."/>
        </authorList>
    </citation>
    <scope>NUCLEOTIDE SEQUENCE [LARGE SCALE GENOMIC DNA]</scope>
    <source>
        <strain evidence="7">LSX21</strain>
        <tissue evidence="7">Leaf</tissue>
    </source>
</reference>
<dbReference type="Pfam" id="PF04043">
    <property type="entry name" value="PMEI"/>
    <property type="match status" value="1"/>
</dbReference>
<evidence type="ECO:0000256" key="5">
    <source>
        <dbReference type="SAM" id="SignalP"/>
    </source>
</evidence>
<comment type="caution">
    <text evidence="7">The sequence shown here is derived from an EMBL/GenBank/DDBJ whole genome shotgun (WGS) entry which is preliminary data.</text>
</comment>
<proteinExistence type="inferred from homology"/>
<dbReference type="Proteomes" id="UP001370490">
    <property type="component" value="Unassembled WGS sequence"/>
</dbReference>
<feature type="domain" description="Pectinesterase inhibitor" evidence="6">
    <location>
        <begin position="129"/>
        <end position="278"/>
    </location>
</feature>
<feature type="signal peptide" evidence="5">
    <location>
        <begin position="1"/>
        <end position="26"/>
    </location>
</feature>
<dbReference type="InterPro" id="IPR052421">
    <property type="entry name" value="PCW_Enzyme_Inhibitor"/>
</dbReference>
<dbReference type="Gene3D" id="1.20.140.40">
    <property type="entry name" value="Invertase/pectin methylesterase inhibitor family protein"/>
    <property type="match status" value="1"/>
</dbReference>
<dbReference type="SUPFAM" id="SSF101148">
    <property type="entry name" value="Plant invertase/pectin methylesterase inhibitor"/>
    <property type="match status" value="1"/>
</dbReference>
<dbReference type="PANTHER" id="PTHR36710:SF18">
    <property type="entry name" value="PECTINESTERASE INHIBITOR 5-RELATED"/>
    <property type="match status" value="1"/>
</dbReference>
<keyword evidence="1 5" id="KW-0732">Signal</keyword>
<organism evidence="7 8">
    <name type="scientific">Dillenia turbinata</name>
    <dbReference type="NCBI Taxonomy" id="194707"/>
    <lineage>
        <taxon>Eukaryota</taxon>
        <taxon>Viridiplantae</taxon>
        <taxon>Streptophyta</taxon>
        <taxon>Embryophyta</taxon>
        <taxon>Tracheophyta</taxon>
        <taxon>Spermatophyta</taxon>
        <taxon>Magnoliopsida</taxon>
        <taxon>eudicotyledons</taxon>
        <taxon>Gunneridae</taxon>
        <taxon>Pentapetalae</taxon>
        <taxon>Dilleniales</taxon>
        <taxon>Dilleniaceae</taxon>
        <taxon>Dillenia</taxon>
    </lineage>
</organism>
<keyword evidence="2" id="KW-1015">Disulfide bond</keyword>
<accession>A0AAN8ZCW1</accession>
<dbReference type="FunFam" id="1.20.140.40:FF:000003">
    <property type="entry name" value="Invertase/pectin methylesterase inhibitor family protein"/>
    <property type="match status" value="1"/>
</dbReference>
<name>A0AAN8ZCW1_9MAGN</name>
<dbReference type="NCBIfam" id="TIGR01614">
    <property type="entry name" value="PME_inhib"/>
    <property type="match status" value="1"/>
</dbReference>
<feature type="compositionally biased region" description="Acidic residues" evidence="4">
    <location>
        <begin position="79"/>
        <end position="93"/>
    </location>
</feature>
<sequence>MDLNTKHLALLILSFMLITFHHHAQAKSVRADEVSKDSSSPSLSPNLQPAQAPAPGINEEDYIAHNPSIHPTTLLPSEPDLDEEDDSDIDDSNPPDSSVLRDKTLPLSAVASKLNKFKSTFTQSESKKMVDPKIKKICESTDYPQICLSTIGPFLTGKTDTISVLEIVIKACVQHAKLALKAAKQLSKKSGVSQILSSGADVCRENFEDALDNLQRAMDAIPGKDIGTINSMLSAVVTDAGSCEDAFQEGPVPDSDEEPPMKIYYDKLSKMASNCLAVASLIQ</sequence>
<dbReference type="AlphaFoldDB" id="A0AAN8ZCW1"/>
<dbReference type="PANTHER" id="PTHR36710">
    <property type="entry name" value="PECTINESTERASE INHIBITOR-LIKE"/>
    <property type="match status" value="1"/>
</dbReference>
<evidence type="ECO:0000259" key="6">
    <source>
        <dbReference type="SMART" id="SM00856"/>
    </source>
</evidence>
<feature type="chain" id="PRO_5043046621" evidence="5">
    <location>
        <begin position="27"/>
        <end position="283"/>
    </location>
</feature>
<dbReference type="InterPro" id="IPR006501">
    <property type="entry name" value="Pectinesterase_inhib_dom"/>
</dbReference>
<evidence type="ECO:0000256" key="3">
    <source>
        <dbReference type="ARBA" id="ARBA00038471"/>
    </source>
</evidence>
<feature type="region of interest" description="Disordered" evidence="4">
    <location>
        <begin position="31"/>
        <end position="102"/>
    </location>
</feature>
<evidence type="ECO:0000313" key="8">
    <source>
        <dbReference type="Proteomes" id="UP001370490"/>
    </source>
</evidence>
<evidence type="ECO:0000256" key="4">
    <source>
        <dbReference type="SAM" id="MobiDB-lite"/>
    </source>
</evidence>
<evidence type="ECO:0000256" key="1">
    <source>
        <dbReference type="ARBA" id="ARBA00022729"/>
    </source>
</evidence>
<keyword evidence="8" id="KW-1185">Reference proteome</keyword>
<dbReference type="CDD" id="cd15800">
    <property type="entry name" value="PMEI-like_2"/>
    <property type="match status" value="1"/>
</dbReference>
<evidence type="ECO:0000256" key="2">
    <source>
        <dbReference type="ARBA" id="ARBA00023157"/>
    </source>
</evidence>
<dbReference type="GO" id="GO:0004857">
    <property type="term" value="F:enzyme inhibitor activity"/>
    <property type="evidence" value="ECO:0007669"/>
    <property type="project" value="InterPro"/>
</dbReference>